<dbReference type="EMBL" id="JXLP01000014">
    <property type="protein sequence ID" value="KIL77412.1"/>
    <property type="molecule type" value="Genomic_DNA"/>
</dbReference>
<comment type="caution">
    <text evidence="1">The sequence shown here is derived from an EMBL/GenBank/DDBJ whole genome shotgun (WGS) entry which is preliminary data.</text>
</comment>
<evidence type="ECO:0000313" key="1">
    <source>
        <dbReference type="EMBL" id="KIL77412.1"/>
    </source>
</evidence>
<evidence type="ECO:0000313" key="2">
    <source>
        <dbReference type="Proteomes" id="UP000031982"/>
    </source>
</evidence>
<name>A0ABR5ARQ2_BACBA</name>
<accession>A0ABR5ARQ2</accession>
<organism evidence="1 2">
    <name type="scientific">Bacillus badius</name>
    <dbReference type="NCBI Taxonomy" id="1455"/>
    <lineage>
        <taxon>Bacteria</taxon>
        <taxon>Bacillati</taxon>
        <taxon>Bacillota</taxon>
        <taxon>Bacilli</taxon>
        <taxon>Bacillales</taxon>
        <taxon>Bacillaceae</taxon>
        <taxon>Pseudobacillus</taxon>
    </lineage>
</organism>
<reference evidence="1 2" key="1">
    <citation type="submission" date="2015-01" db="EMBL/GenBank/DDBJ databases">
        <title>Genome Assembly of Bacillus badius MTCC 1458.</title>
        <authorList>
            <person name="Verma A."/>
            <person name="Khatri I."/>
            <person name="Mual P."/>
            <person name="Subramanian S."/>
            <person name="Krishnamurthi S."/>
        </authorList>
    </citation>
    <scope>NUCLEOTIDE SEQUENCE [LARGE SCALE GENOMIC DNA]</scope>
    <source>
        <strain evidence="1 2">MTCC 1458</strain>
    </source>
</reference>
<keyword evidence="2" id="KW-1185">Reference proteome</keyword>
<dbReference type="Proteomes" id="UP000031982">
    <property type="component" value="Unassembled WGS sequence"/>
</dbReference>
<sequence length="50" mass="6232">MNRLNVYWLPAFLLEFSKDKQKEIFPKDKYSFYYRKISIAEYLRKRAIIP</sequence>
<proteinExistence type="predicted"/>
<gene>
    <name evidence="1" type="ORF">SD77_1398</name>
</gene>
<protein>
    <submittedName>
        <fullName evidence="1">Uncharacterized protein</fullName>
    </submittedName>
</protein>